<reference evidence="4 5" key="1">
    <citation type="submission" date="2013-07" db="EMBL/GenBank/DDBJ databases">
        <title>Comparative Genomic and Metabolomic Analysis of Twelve Strains of Pseudoalteromonas luteoviolacea.</title>
        <authorList>
            <person name="Vynne N.G."/>
            <person name="Mansson M."/>
            <person name="Gram L."/>
        </authorList>
    </citation>
    <scope>NUCLEOTIDE SEQUENCE [LARGE SCALE GENOMIC DNA]</scope>
    <source>
        <strain evidence="4 5">NCIMB 1942</strain>
    </source>
</reference>
<dbReference type="SUPFAM" id="SSF51055">
    <property type="entry name" value="Carbohydrate binding domain"/>
    <property type="match status" value="1"/>
</dbReference>
<dbReference type="PATRIC" id="fig|1365253.3.peg.840"/>
<dbReference type="InterPro" id="IPR036573">
    <property type="entry name" value="CBM_sf_5/12"/>
</dbReference>
<gene>
    <name evidence="4" type="ORF">N482_04895</name>
</gene>
<keyword evidence="1" id="KW-0378">Hydrolase</keyword>
<dbReference type="GO" id="GO:0030246">
    <property type="term" value="F:carbohydrate binding"/>
    <property type="evidence" value="ECO:0007669"/>
    <property type="project" value="InterPro"/>
</dbReference>
<dbReference type="GO" id="GO:0004553">
    <property type="term" value="F:hydrolase activity, hydrolyzing O-glycosyl compounds"/>
    <property type="evidence" value="ECO:0007669"/>
    <property type="project" value="InterPro"/>
</dbReference>
<dbReference type="OrthoDB" id="6288379at2"/>
<sequence>MKSIQAAILLTSVSFASVNSAAQPLTESEVKILKQNVVTYMSAWNVLDENERVTVLEKATNPGFVYQDPSSAGYVINNAQLVSNWIGGFQGQIRDYGLWPHDATLVSNIEVHGSVDSANIRFDWHITALGGAVSVAQGVDYGTASNLKLNSITGFFGALTPKCQSPKWQVGETYVSDSLVTFKDAIYQAKWWTQATPEEDTEVWVKLHDCTNSI</sequence>
<dbReference type="AlphaFoldDB" id="A0A167GM70"/>
<feature type="domain" description="Chitin-binding type-3" evidence="3">
    <location>
        <begin position="165"/>
        <end position="207"/>
    </location>
</feature>
<evidence type="ECO:0000313" key="5">
    <source>
        <dbReference type="Proteomes" id="UP000076587"/>
    </source>
</evidence>
<organism evidence="4 5">
    <name type="scientific">Pseudoalteromonas luteoviolacea NCIMB 1942</name>
    <dbReference type="NCBI Taxonomy" id="1365253"/>
    <lineage>
        <taxon>Bacteria</taxon>
        <taxon>Pseudomonadati</taxon>
        <taxon>Pseudomonadota</taxon>
        <taxon>Gammaproteobacteria</taxon>
        <taxon>Alteromonadales</taxon>
        <taxon>Pseudoalteromonadaceae</taxon>
        <taxon>Pseudoalteromonas</taxon>
    </lineage>
</organism>
<dbReference type="Gene3D" id="3.10.450.50">
    <property type="match status" value="1"/>
</dbReference>
<evidence type="ECO:0000313" key="4">
    <source>
        <dbReference type="EMBL" id="KZN55815.1"/>
    </source>
</evidence>
<feature type="signal peptide" evidence="2">
    <location>
        <begin position="1"/>
        <end position="21"/>
    </location>
</feature>
<dbReference type="Gene3D" id="2.10.10.20">
    <property type="entry name" value="Carbohydrate-binding module superfamily 5/12"/>
    <property type="match status" value="1"/>
</dbReference>
<proteinExistence type="predicted"/>
<dbReference type="SMART" id="SM00495">
    <property type="entry name" value="ChtBD3"/>
    <property type="match status" value="1"/>
</dbReference>
<comment type="caution">
    <text evidence="4">The sequence shown here is derived from an EMBL/GenBank/DDBJ whole genome shotgun (WGS) entry which is preliminary data.</text>
</comment>
<dbReference type="EMBL" id="AUXT01000046">
    <property type="protein sequence ID" value="KZN55815.1"/>
    <property type="molecule type" value="Genomic_DNA"/>
</dbReference>
<dbReference type="GO" id="GO:0005576">
    <property type="term" value="C:extracellular region"/>
    <property type="evidence" value="ECO:0007669"/>
    <property type="project" value="InterPro"/>
</dbReference>
<dbReference type="GO" id="GO:0005975">
    <property type="term" value="P:carbohydrate metabolic process"/>
    <property type="evidence" value="ECO:0007669"/>
    <property type="project" value="InterPro"/>
</dbReference>
<dbReference type="InterPro" id="IPR003610">
    <property type="entry name" value="CBM5/12"/>
</dbReference>
<dbReference type="Proteomes" id="UP000076587">
    <property type="component" value="Unassembled WGS sequence"/>
</dbReference>
<feature type="chain" id="PRO_5007886965" description="Chitin-binding type-3 domain-containing protein" evidence="2">
    <location>
        <begin position="22"/>
        <end position="214"/>
    </location>
</feature>
<evidence type="ECO:0000259" key="3">
    <source>
        <dbReference type="SMART" id="SM00495"/>
    </source>
</evidence>
<keyword evidence="2" id="KW-0732">Signal</keyword>
<dbReference type="RefSeq" id="WP_063375811.1">
    <property type="nucleotide sequence ID" value="NZ_AUXT01000046.1"/>
</dbReference>
<protein>
    <recommendedName>
        <fullName evidence="3">Chitin-binding type-3 domain-containing protein</fullName>
    </recommendedName>
</protein>
<evidence type="ECO:0000256" key="1">
    <source>
        <dbReference type="ARBA" id="ARBA00022801"/>
    </source>
</evidence>
<evidence type="ECO:0000256" key="2">
    <source>
        <dbReference type="SAM" id="SignalP"/>
    </source>
</evidence>
<accession>A0A167GM70</accession>
<name>A0A167GM70_9GAMM</name>